<dbReference type="InterPro" id="IPR017452">
    <property type="entry name" value="GPCR_Rhodpsn_7TM"/>
</dbReference>
<keyword evidence="9 12" id="KW-0675">Receptor</keyword>
<accession>A0A6B0RCW5</accession>
<feature type="transmembrane region" description="Helical" evidence="13">
    <location>
        <begin position="70"/>
        <end position="92"/>
    </location>
</feature>
<feature type="domain" description="G-protein coupled receptors family 1 profile" evidence="14">
    <location>
        <begin position="49"/>
        <end position="350"/>
    </location>
</feature>
<feature type="transmembrane region" description="Helical" evidence="13">
    <location>
        <begin position="112"/>
        <end position="135"/>
    </location>
</feature>
<name>A0A6B0RCW5_9CETA</name>
<dbReference type="AlphaFoldDB" id="A0A6B0RCW5"/>
<evidence type="ECO:0000256" key="9">
    <source>
        <dbReference type="ARBA" id="ARBA00023170"/>
    </source>
</evidence>
<feature type="transmembrane region" description="Helical" evidence="13">
    <location>
        <begin position="290"/>
        <end position="307"/>
    </location>
</feature>
<evidence type="ECO:0000256" key="12">
    <source>
        <dbReference type="RuleBase" id="RU000688"/>
    </source>
</evidence>
<dbReference type="InterPro" id="IPR000276">
    <property type="entry name" value="GPCR_Rhodpsn"/>
</dbReference>
<dbReference type="GO" id="GO:0016492">
    <property type="term" value="F:G protein-coupled neurotensin receptor activity"/>
    <property type="evidence" value="ECO:0007669"/>
    <property type="project" value="InterPro"/>
</dbReference>
<dbReference type="SUPFAM" id="SSF81321">
    <property type="entry name" value="Family A G protein-coupled receptor-like"/>
    <property type="match status" value="1"/>
</dbReference>
<proteinExistence type="inferred from homology"/>
<keyword evidence="10 12" id="KW-0807">Transducer</keyword>
<comment type="caution">
    <text evidence="15">The sequence shown here is derived from an EMBL/GenBank/DDBJ whole genome shotgun (WGS) entry which is preliminary data.</text>
</comment>
<evidence type="ECO:0000256" key="1">
    <source>
        <dbReference type="ARBA" id="ARBA00004651"/>
    </source>
</evidence>
<dbReference type="Gene3D" id="1.20.1070.10">
    <property type="entry name" value="Rhodopsin 7-helix transmembrane proteins"/>
    <property type="match status" value="1"/>
</dbReference>
<sequence length="423" mass="46697">METGSPRAPGPSPGPALSLDARLGVDTRLWAKVLFTALYSLIFALGTAGNALSVHVVLKARAGPPGRLRCHVLSLALSALLLLLVGMPMELYNFVWFHYPWVFGDLGCRAYYFVRELCAYATVLSVASLSAERCLAVCQPLRARSLLTPRKTRRLLSVVWAASLGLALPMAVIMGQKHELETAGGEPEPASRVCTVLVSRTTLQVFVQVNVLVSFVLPLALTAFLNGVTVSHLAALCSQVPSPPAAGSSAPSRLELMSEDRKTLALGDQAALVRHKDSRRIRGLRRSIQVLRAIVAVYVVCWMPYHVRRLMYCYVPDERWTDKLYDFYHYFYMVTNTLFYVSSAVTPVLYNAVSSSFRKLFLEALGSLCREHHPMESFPPGTPEPRPSKAEYGYHSTTVTLSVPFLSGQGPNIQKRRRAIQGD</sequence>
<evidence type="ECO:0000256" key="7">
    <source>
        <dbReference type="ARBA" id="ARBA00023139"/>
    </source>
</evidence>
<evidence type="ECO:0000313" key="15">
    <source>
        <dbReference type="EMBL" id="MXQ87805.1"/>
    </source>
</evidence>
<feature type="transmembrane region" description="Helical" evidence="13">
    <location>
        <begin position="155"/>
        <end position="174"/>
    </location>
</feature>
<evidence type="ECO:0000256" key="4">
    <source>
        <dbReference type="ARBA" id="ARBA00022989"/>
    </source>
</evidence>
<keyword evidence="7" id="KW-0564">Palmitate</keyword>
<keyword evidence="4 13" id="KW-1133">Transmembrane helix</keyword>
<gene>
    <name evidence="15" type="ORF">E5288_WYG018199</name>
</gene>
<evidence type="ECO:0000259" key="14">
    <source>
        <dbReference type="PROSITE" id="PS50262"/>
    </source>
</evidence>
<keyword evidence="16" id="KW-1185">Reference proteome</keyword>
<dbReference type="PRINTS" id="PR00237">
    <property type="entry name" value="GPCRRHODOPSN"/>
</dbReference>
<dbReference type="InterPro" id="IPR003986">
    <property type="entry name" value="NT2_rcpt"/>
</dbReference>
<evidence type="ECO:0000256" key="2">
    <source>
        <dbReference type="ARBA" id="ARBA00022475"/>
    </source>
</evidence>
<keyword evidence="3 12" id="KW-0812">Transmembrane</keyword>
<dbReference type="PANTHER" id="PTHR24243">
    <property type="entry name" value="G-PROTEIN COUPLED RECEPTOR"/>
    <property type="match status" value="1"/>
</dbReference>
<keyword evidence="11" id="KW-0449">Lipoprotein</keyword>
<evidence type="ECO:0000256" key="13">
    <source>
        <dbReference type="SAM" id="Phobius"/>
    </source>
</evidence>
<keyword evidence="5 12" id="KW-0297">G-protein coupled receptor</keyword>
<evidence type="ECO:0000256" key="3">
    <source>
        <dbReference type="ARBA" id="ARBA00022692"/>
    </source>
</evidence>
<evidence type="ECO:0000256" key="5">
    <source>
        <dbReference type="ARBA" id="ARBA00023040"/>
    </source>
</evidence>
<comment type="similarity">
    <text evidence="12">Belongs to the G-protein coupled receptor 1 family.</text>
</comment>
<feature type="transmembrane region" description="Helical" evidence="13">
    <location>
        <begin position="327"/>
        <end position="350"/>
    </location>
</feature>
<dbReference type="Proteomes" id="UP000322234">
    <property type="component" value="Unassembled WGS sequence"/>
</dbReference>
<keyword evidence="2" id="KW-1003">Cell membrane</keyword>
<dbReference type="EMBL" id="VBQZ03000040">
    <property type="protein sequence ID" value="MXQ87805.1"/>
    <property type="molecule type" value="Genomic_DNA"/>
</dbReference>
<evidence type="ECO:0000256" key="11">
    <source>
        <dbReference type="ARBA" id="ARBA00023288"/>
    </source>
</evidence>
<keyword evidence="6 13" id="KW-0472">Membrane</keyword>
<evidence type="ECO:0000256" key="6">
    <source>
        <dbReference type="ARBA" id="ARBA00023136"/>
    </source>
</evidence>
<dbReference type="PROSITE" id="PS50262">
    <property type="entry name" value="G_PROTEIN_RECEP_F1_2"/>
    <property type="match status" value="1"/>
</dbReference>
<dbReference type="PROSITE" id="PS00237">
    <property type="entry name" value="G_PROTEIN_RECEP_F1_1"/>
    <property type="match status" value="1"/>
</dbReference>
<keyword evidence="8" id="KW-1015">Disulfide bond</keyword>
<feature type="transmembrane region" description="Helical" evidence="13">
    <location>
        <begin position="37"/>
        <end position="58"/>
    </location>
</feature>
<dbReference type="PANTHER" id="PTHR24243:SF10">
    <property type="entry name" value="NEUROTENSIN RECEPTOR TYPE 2"/>
    <property type="match status" value="1"/>
</dbReference>
<evidence type="ECO:0000256" key="8">
    <source>
        <dbReference type="ARBA" id="ARBA00023157"/>
    </source>
</evidence>
<feature type="transmembrane region" description="Helical" evidence="13">
    <location>
        <begin position="205"/>
        <end position="225"/>
    </location>
</feature>
<organism evidence="15 16">
    <name type="scientific">Bos mutus</name>
    <name type="common">wild yak</name>
    <dbReference type="NCBI Taxonomy" id="72004"/>
    <lineage>
        <taxon>Eukaryota</taxon>
        <taxon>Metazoa</taxon>
        <taxon>Chordata</taxon>
        <taxon>Craniata</taxon>
        <taxon>Vertebrata</taxon>
        <taxon>Euteleostomi</taxon>
        <taxon>Mammalia</taxon>
        <taxon>Eutheria</taxon>
        <taxon>Laurasiatheria</taxon>
        <taxon>Artiodactyla</taxon>
        <taxon>Ruminantia</taxon>
        <taxon>Pecora</taxon>
        <taxon>Bovidae</taxon>
        <taxon>Bovinae</taxon>
        <taxon>Bos</taxon>
    </lineage>
</organism>
<evidence type="ECO:0000256" key="10">
    <source>
        <dbReference type="ARBA" id="ARBA00023224"/>
    </source>
</evidence>
<protein>
    <recommendedName>
        <fullName evidence="14">G-protein coupled receptors family 1 profile domain-containing protein</fullName>
    </recommendedName>
</protein>
<dbReference type="GO" id="GO:0005886">
    <property type="term" value="C:plasma membrane"/>
    <property type="evidence" value="ECO:0007669"/>
    <property type="project" value="UniProtKB-SubCell"/>
</dbReference>
<dbReference type="Pfam" id="PF00001">
    <property type="entry name" value="7tm_1"/>
    <property type="match status" value="1"/>
</dbReference>
<reference evidence="15" key="1">
    <citation type="submission" date="2019-10" db="EMBL/GenBank/DDBJ databases">
        <title>The sequence and de novo assembly of the wild yak genome.</title>
        <authorList>
            <person name="Liu Y."/>
        </authorList>
    </citation>
    <scope>NUCLEOTIDE SEQUENCE [LARGE SCALE GENOMIC DNA]</scope>
    <source>
        <strain evidence="15">WY2019</strain>
    </source>
</reference>
<dbReference type="InterPro" id="IPR003984">
    <property type="entry name" value="NT_rcpt"/>
</dbReference>
<evidence type="ECO:0000313" key="16">
    <source>
        <dbReference type="Proteomes" id="UP000322234"/>
    </source>
</evidence>
<dbReference type="PRINTS" id="PR01481">
    <property type="entry name" value="NEUROTENSN2R"/>
</dbReference>
<dbReference type="PRINTS" id="PR01479">
    <property type="entry name" value="NEUROTENSINR"/>
</dbReference>
<comment type="subcellular location">
    <subcellularLocation>
        <location evidence="1">Cell membrane</location>
        <topology evidence="1">Multi-pass membrane protein</topology>
    </subcellularLocation>
</comment>